<keyword evidence="1" id="KW-0472">Membrane</keyword>
<dbReference type="WBParaSite" id="Hba_05784">
    <property type="protein sequence ID" value="Hba_05784"/>
    <property type="gene ID" value="Hba_05784"/>
</dbReference>
<evidence type="ECO:0000313" key="3">
    <source>
        <dbReference type="WBParaSite" id="Hba_05784"/>
    </source>
</evidence>
<feature type="transmembrane region" description="Helical" evidence="1">
    <location>
        <begin position="107"/>
        <end position="128"/>
    </location>
</feature>
<proteinExistence type="predicted"/>
<keyword evidence="2" id="KW-1185">Reference proteome</keyword>
<sequence>MTLQMKRHVSLFTICNRTSVCVTVVLNYTYRRPTCHESSSSSWIENVLILFLYFEIIIICWRSGKSSKSDWKNKMWSAWNNFRYSDGNSKWMVNKRDGYYKQGHKKIILRSNILIILFFIGILSTYILRLLQIHLSHIQNRKGLHLCFMHLKIYF</sequence>
<accession>A0A1I7WKY4</accession>
<evidence type="ECO:0000313" key="2">
    <source>
        <dbReference type="Proteomes" id="UP000095283"/>
    </source>
</evidence>
<protein>
    <submittedName>
        <fullName evidence="3">Transmembrane protein</fullName>
    </submittedName>
</protein>
<evidence type="ECO:0000256" key="1">
    <source>
        <dbReference type="SAM" id="Phobius"/>
    </source>
</evidence>
<name>A0A1I7WKY4_HETBA</name>
<organism evidence="2 3">
    <name type="scientific">Heterorhabditis bacteriophora</name>
    <name type="common">Entomopathogenic nematode worm</name>
    <dbReference type="NCBI Taxonomy" id="37862"/>
    <lineage>
        <taxon>Eukaryota</taxon>
        <taxon>Metazoa</taxon>
        <taxon>Ecdysozoa</taxon>
        <taxon>Nematoda</taxon>
        <taxon>Chromadorea</taxon>
        <taxon>Rhabditida</taxon>
        <taxon>Rhabditina</taxon>
        <taxon>Rhabditomorpha</taxon>
        <taxon>Strongyloidea</taxon>
        <taxon>Heterorhabditidae</taxon>
        <taxon>Heterorhabditis</taxon>
    </lineage>
</organism>
<reference evidence="3" key="1">
    <citation type="submission" date="2016-11" db="UniProtKB">
        <authorList>
            <consortium name="WormBaseParasite"/>
        </authorList>
    </citation>
    <scope>IDENTIFICATION</scope>
</reference>
<dbReference type="AlphaFoldDB" id="A0A1I7WKY4"/>
<keyword evidence="1" id="KW-0812">Transmembrane</keyword>
<dbReference type="Proteomes" id="UP000095283">
    <property type="component" value="Unplaced"/>
</dbReference>
<keyword evidence="1" id="KW-1133">Transmembrane helix</keyword>